<feature type="transmembrane region" description="Helical" evidence="1">
    <location>
        <begin position="175"/>
        <end position="192"/>
    </location>
</feature>
<sequence length="452" mass="49090">MVAGRKDSVDDGAVAQQSGGRYAASAFAGVRSGLRRALQLLRRVLPFPSIVRRDLVWRQILSDAREHYGLWRAIEPGITKDLPREAARKLRSRYRRGCVRSSATWYAATRIVVNVCVVLAACFPIMAVVIGAVAVMRGLHDLPLLFLSVAVFIIMSVPVYIAVRLINRMNGRLSLIALVLGLAGIFIAYLVVDPADYFGLSLVTSAPASAYEAIAKGAAYSGICCLLLAAMILLTFLPAWSILSAYQVRASPFDMALRSGLNVGLVIAGIDYDLAEPWVRRWGIQDLEVIARCLEKGFLRAVPLPRARERALVQARLVASAAEIRGWQATVALPDPVAVSELKEKVSTLLAALLTADFGKLPGFASEISIRPQRIGEALRYIRDLIVSCIPVAALIVADRMEAPLDGVLATGFWAFAVVWLVVGLVMTISPTSISRVDKVKEIMSVVRSPES</sequence>
<name>A0ABM7LJJ5_9ACTN</name>
<evidence type="ECO:0000256" key="1">
    <source>
        <dbReference type="SAM" id="Phobius"/>
    </source>
</evidence>
<accession>A0ABM7LJJ5</accession>
<dbReference type="EMBL" id="AP023356">
    <property type="protein sequence ID" value="BCJ39418.1"/>
    <property type="molecule type" value="Genomic_DNA"/>
</dbReference>
<feature type="transmembrane region" description="Helical" evidence="1">
    <location>
        <begin position="219"/>
        <end position="243"/>
    </location>
</feature>
<gene>
    <name evidence="2" type="ORF">Aiant_00750</name>
</gene>
<dbReference type="Proteomes" id="UP000676967">
    <property type="component" value="Chromosome"/>
</dbReference>
<keyword evidence="1" id="KW-0812">Transmembrane</keyword>
<feature type="transmembrane region" description="Helical" evidence="1">
    <location>
        <begin position="142"/>
        <end position="163"/>
    </location>
</feature>
<reference evidence="2 3" key="1">
    <citation type="submission" date="2020-08" db="EMBL/GenBank/DDBJ databases">
        <title>Whole genome shotgun sequence of Actinoplanes ianthinogenes NBRC 13996.</title>
        <authorList>
            <person name="Komaki H."/>
            <person name="Tamura T."/>
        </authorList>
    </citation>
    <scope>NUCLEOTIDE SEQUENCE [LARGE SCALE GENOMIC DNA]</scope>
    <source>
        <strain evidence="2 3">NBRC 13996</strain>
    </source>
</reference>
<proteinExistence type="predicted"/>
<feature type="transmembrane region" description="Helical" evidence="1">
    <location>
        <begin position="410"/>
        <end position="429"/>
    </location>
</feature>
<feature type="transmembrane region" description="Helical" evidence="1">
    <location>
        <begin position="381"/>
        <end position="398"/>
    </location>
</feature>
<evidence type="ECO:0000313" key="2">
    <source>
        <dbReference type="EMBL" id="BCJ39418.1"/>
    </source>
</evidence>
<keyword evidence="1" id="KW-1133">Transmembrane helix</keyword>
<feature type="transmembrane region" description="Helical" evidence="1">
    <location>
        <begin position="111"/>
        <end position="136"/>
    </location>
</feature>
<evidence type="ECO:0000313" key="3">
    <source>
        <dbReference type="Proteomes" id="UP000676967"/>
    </source>
</evidence>
<keyword evidence="3" id="KW-1185">Reference proteome</keyword>
<organism evidence="2 3">
    <name type="scientific">Actinoplanes ianthinogenes</name>
    <dbReference type="NCBI Taxonomy" id="122358"/>
    <lineage>
        <taxon>Bacteria</taxon>
        <taxon>Bacillati</taxon>
        <taxon>Actinomycetota</taxon>
        <taxon>Actinomycetes</taxon>
        <taxon>Micromonosporales</taxon>
        <taxon>Micromonosporaceae</taxon>
        <taxon>Actinoplanes</taxon>
    </lineage>
</organism>
<keyword evidence="1" id="KW-0472">Membrane</keyword>
<protein>
    <submittedName>
        <fullName evidence="2">Uncharacterized protein</fullName>
    </submittedName>
</protein>